<gene>
    <name evidence="1" type="ORF">Ctob_000305</name>
</gene>
<name>A0A0M0J7E8_9EUKA</name>
<proteinExistence type="predicted"/>
<dbReference type="AlphaFoldDB" id="A0A0M0J7E8"/>
<protein>
    <submittedName>
        <fullName evidence="1">Uncharacterized protein</fullName>
    </submittedName>
</protein>
<dbReference type="Proteomes" id="UP000037460">
    <property type="component" value="Unassembled WGS sequence"/>
</dbReference>
<comment type="caution">
    <text evidence="1">The sequence shown here is derived from an EMBL/GenBank/DDBJ whole genome shotgun (WGS) entry which is preliminary data.</text>
</comment>
<evidence type="ECO:0000313" key="2">
    <source>
        <dbReference type="Proteomes" id="UP000037460"/>
    </source>
</evidence>
<organism evidence="1 2">
    <name type="scientific">Chrysochromulina tobinii</name>
    <dbReference type="NCBI Taxonomy" id="1460289"/>
    <lineage>
        <taxon>Eukaryota</taxon>
        <taxon>Haptista</taxon>
        <taxon>Haptophyta</taxon>
        <taxon>Prymnesiophyceae</taxon>
        <taxon>Prymnesiales</taxon>
        <taxon>Chrysochromulinaceae</taxon>
        <taxon>Chrysochromulina</taxon>
    </lineage>
</organism>
<sequence>MARPAGIAGLFAASGGGAGSSFSYGSTLTKSIGKQEHALRRHSPYSVVINTGWTPVEASVCPTAAMTGAGVVSAGSIDNTYTPQPLMNAWGKAREMARNEIKKPPRKQSTDLLIVAKGGQMPAPAQGIMDMGSVRPSYSKMIPLFHPIDPQRCEAGFVRSPNIIPGAQPPPVSPWNPKANFPTLPADWKLHKLYYDQTSAHNSRIPVNKVIRAEPVMPPAVQQRFLATAAGMPGPGETGRDPRRMSLWHGVLTLRKLFE</sequence>
<dbReference type="EMBL" id="JWZX01003273">
    <property type="protein sequence ID" value="KOO22501.1"/>
    <property type="molecule type" value="Genomic_DNA"/>
</dbReference>
<reference evidence="2" key="1">
    <citation type="journal article" date="2015" name="PLoS Genet.">
        <title>Genome Sequence and Transcriptome Analyses of Chrysochromulina tobin: Metabolic Tools for Enhanced Algal Fitness in the Prominent Order Prymnesiales (Haptophyceae).</title>
        <authorList>
            <person name="Hovde B.T."/>
            <person name="Deodato C.R."/>
            <person name="Hunsperger H.M."/>
            <person name="Ryken S.A."/>
            <person name="Yost W."/>
            <person name="Jha R.K."/>
            <person name="Patterson J."/>
            <person name="Monnat R.J. Jr."/>
            <person name="Barlow S.B."/>
            <person name="Starkenburg S.R."/>
            <person name="Cattolico R.A."/>
        </authorList>
    </citation>
    <scope>NUCLEOTIDE SEQUENCE</scope>
    <source>
        <strain evidence="2">CCMP291</strain>
    </source>
</reference>
<accession>A0A0M0J7E8</accession>
<keyword evidence="2" id="KW-1185">Reference proteome</keyword>
<evidence type="ECO:0000313" key="1">
    <source>
        <dbReference type="EMBL" id="KOO22501.1"/>
    </source>
</evidence>